<evidence type="ECO:0000313" key="2">
    <source>
        <dbReference type="Proteomes" id="UP000321464"/>
    </source>
</evidence>
<gene>
    <name evidence="1" type="ORF">NSE01_17190</name>
</gene>
<keyword evidence="2" id="KW-1185">Reference proteome</keyword>
<accession>A0A512AJP6</accession>
<reference evidence="1 2" key="1">
    <citation type="submission" date="2019-07" db="EMBL/GenBank/DDBJ databases">
        <title>Whole genome shotgun sequence of Novosphingobium sediminis NBRC 106119.</title>
        <authorList>
            <person name="Hosoyama A."/>
            <person name="Uohara A."/>
            <person name="Ohji S."/>
            <person name="Ichikawa N."/>
        </authorList>
    </citation>
    <scope>NUCLEOTIDE SEQUENCE [LARGE SCALE GENOMIC DNA]</scope>
    <source>
        <strain evidence="1 2">NBRC 106119</strain>
    </source>
</reference>
<name>A0A512AJP6_9SPHN</name>
<dbReference type="EMBL" id="BJYR01000012">
    <property type="protein sequence ID" value="GEN99886.1"/>
    <property type="molecule type" value="Genomic_DNA"/>
</dbReference>
<evidence type="ECO:0000313" key="1">
    <source>
        <dbReference type="EMBL" id="GEN99886.1"/>
    </source>
</evidence>
<sequence length="284" mass="29064">MGISGPAVQALTARIAAVGHKDAALAGPANWMMERVMSLASRTLAAAALIGASFGWSVAAHAQAVVIRSTGPSAAAYPMGRKLPAGAAVSLKAGDQVTVIDQAGSRVLSGPGSFRIDNTVNRDMASGGANTALAALVARGGARTRTGAVRGDTEVPTEAVRPDNVWYVDVSRGGTVCIADPAQVVLWRPNRAETGNGTLYGPDNTPAEVTFRATSAIKLWPVATLPVVDGQTYRFTSPVGQTVKITTRLLTDVPEDPVAVAAMLAEKGCSAQIDVLANAPAAPE</sequence>
<dbReference type="AlphaFoldDB" id="A0A512AJP6"/>
<organism evidence="1 2">
    <name type="scientific">Novosphingobium sediminis</name>
    <dbReference type="NCBI Taxonomy" id="707214"/>
    <lineage>
        <taxon>Bacteria</taxon>
        <taxon>Pseudomonadati</taxon>
        <taxon>Pseudomonadota</taxon>
        <taxon>Alphaproteobacteria</taxon>
        <taxon>Sphingomonadales</taxon>
        <taxon>Sphingomonadaceae</taxon>
        <taxon>Novosphingobium</taxon>
    </lineage>
</organism>
<proteinExistence type="predicted"/>
<protein>
    <submittedName>
        <fullName evidence="1">Uncharacterized protein</fullName>
    </submittedName>
</protein>
<comment type="caution">
    <text evidence="1">The sequence shown here is derived from an EMBL/GenBank/DDBJ whole genome shotgun (WGS) entry which is preliminary data.</text>
</comment>
<dbReference type="Proteomes" id="UP000321464">
    <property type="component" value="Unassembled WGS sequence"/>
</dbReference>